<dbReference type="EC" id="3.1.3.5" evidence="7"/>
<dbReference type="GO" id="GO:0008253">
    <property type="term" value="F:5'-nucleotidase activity"/>
    <property type="evidence" value="ECO:0007669"/>
    <property type="project" value="UniProtKB-EC"/>
</dbReference>
<evidence type="ECO:0000256" key="3">
    <source>
        <dbReference type="ARBA" id="ARBA00022490"/>
    </source>
</evidence>
<reference evidence="9 10" key="1">
    <citation type="submission" date="2023-07" db="EMBL/GenBank/DDBJ databases">
        <title>Genomic Encyclopedia of Type Strains, Phase IV (KMG-IV): sequencing the most valuable type-strain genomes for metagenomic binning, comparative biology and taxonomic classification.</title>
        <authorList>
            <person name="Goeker M."/>
        </authorList>
    </citation>
    <scope>NUCLEOTIDE SEQUENCE [LARGE SCALE GENOMIC DNA]</scope>
    <source>
        <strain evidence="9 10">DSM 22616</strain>
    </source>
</reference>
<gene>
    <name evidence="7" type="primary">surE</name>
    <name evidence="9" type="ORF">J2S72_001166</name>
</gene>
<comment type="function">
    <text evidence="7">Nucleotidase that shows phosphatase activity on nucleoside 5'-monophosphates.</text>
</comment>
<dbReference type="Gene3D" id="3.40.1210.10">
    <property type="entry name" value="Survival protein SurE-like phosphatase/nucleotidase"/>
    <property type="match status" value="1"/>
</dbReference>
<sequence length="244" mass="27028">MRILLTNDDGYFAPGILAFAKETRKRGHEVVIFAPDKENSAKSHSITILEPLYVKKVEIEDFEAYSVSGTPADCVRAAIEVKGHNFDFVFSGCNLGLNSGMDILYSGTVSAAVEANILGIPSLALSAQYKHGNCNFQTAVYYGLEVFEKIKNLKEAKLVNVNTPKLEINKVKGIKVASVGGSITDKFKKTVKGDTIKIEVVGRDAQNDIETDRTYLEDGYVTVTPLIYDFTNLRELKNFKEIFR</sequence>
<comment type="caution">
    <text evidence="9">The sequence shown here is derived from an EMBL/GenBank/DDBJ whole genome shotgun (WGS) entry which is preliminary data.</text>
</comment>
<feature type="binding site" evidence="7">
    <location>
        <position position="9"/>
    </location>
    <ligand>
        <name>a divalent metal cation</name>
        <dbReference type="ChEBI" id="CHEBI:60240"/>
    </ligand>
</feature>
<dbReference type="HAMAP" id="MF_00060">
    <property type="entry name" value="SurE"/>
    <property type="match status" value="1"/>
</dbReference>
<dbReference type="Pfam" id="PF01975">
    <property type="entry name" value="SurE"/>
    <property type="match status" value="1"/>
</dbReference>
<proteinExistence type="inferred from homology"/>
<evidence type="ECO:0000256" key="7">
    <source>
        <dbReference type="HAMAP-Rule" id="MF_00060"/>
    </source>
</evidence>
<keyword evidence="3 7" id="KW-0963">Cytoplasm</keyword>
<accession>A0ABU0AV57</accession>
<dbReference type="EMBL" id="JAUSTN010000005">
    <property type="protein sequence ID" value="MDQ0275142.1"/>
    <property type="molecule type" value="Genomic_DNA"/>
</dbReference>
<comment type="catalytic activity">
    <reaction evidence="1 7">
        <text>a ribonucleoside 5'-phosphate + H2O = a ribonucleoside + phosphate</text>
        <dbReference type="Rhea" id="RHEA:12484"/>
        <dbReference type="ChEBI" id="CHEBI:15377"/>
        <dbReference type="ChEBI" id="CHEBI:18254"/>
        <dbReference type="ChEBI" id="CHEBI:43474"/>
        <dbReference type="ChEBI" id="CHEBI:58043"/>
        <dbReference type="EC" id="3.1.3.5"/>
    </reaction>
</comment>
<feature type="binding site" evidence="7">
    <location>
        <position position="94"/>
    </location>
    <ligand>
        <name>a divalent metal cation</name>
        <dbReference type="ChEBI" id="CHEBI:60240"/>
    </ligand>
</feature>
<dbReference type="RefSeq" id="WP_023055048.1">
    <property type="nucleotide sequence ID" value="NZ_JAUSTN010000005.1"/>
</dbReference>
<evidence type="ECO:0000256" key="5">
    <source>
        <dbReference type="ARBA" id="ARBA00022741"/>
    </source>
</evidence>
<dbReference type="InterPro" id="IPR002828">
    <property type="entry name" value="SurE-like_Pase/nucleotidase"/>
</dbReference>
<dbReference type="SUPFAM" id="SSF64167">
    <property type="entry name" value="SurE-like"/>
    <property type="match status" value="1"/>
</dbReference>
<dbReference type="PANTHER" id="PTHR30457:SF12">
    <property type="entry name" value="5'_3'-NUCLEOTIDASE SURE"/>
    <property type="match status" value="1"/>
</dbReference>
<keyword evidence="5 7" id="KW-0547">Nucleotide-binding</keyword>
<comment type="similarity">
    <text evidence="2 7">Belongs to the SurE nucleotidase family.</text>
</comment>
<comment type="subcellular location">
    <subcellularLocation>
        <location evidence="7">Cytoplasm</location>
    </subcellularLocation>
</comment>
<feature type="binding site" evidence="7">
    <location>
        <position position="40"/>
    </location>
    <ligand>
        <name>a divalent metal cation</name>
        <dbReference type="ChEBI" id="CHEBI:60240"/>
    </ligand>
</feature>
<dbReference type="NCBIfam" id="TIGR00087">
    <property type="entry name" value="surE"/>
    <property type="match status" value="1"/>
</dbReference>
<keyword evidence="6 7" id="KW-0378">Hydrolase</keyword>
<dbReference type="Proteomes" id="UP001236559">
    <property type="component" value="Unassembled WGS sequence"/>
</dbReference>
<evidence type="ECO:0000313" key="9">
    <source>
        <dbReference type="EMBL" id="MDQ0275142.1"/>
    </source>
</evidence>
<feature type="domain" description="Survival protein SurE-like phosphatase/nucleotidase" evidence="8">
    <location>
        <begin position="3"/>
        <end position="181"/>
    </location>
</feature>
<keyword evidence="4 7" id="KW-0479">Metal-binding</keyword>
<evidence type="ECO:0000313" key="10">
    <source>
        <dbReference type="Proteomes" id="UP001236559"/>
    </source>
</evidence>
<dbReference type="InterPro" id="IPR030048">
    <property type="entry name" value="SurE"/>
</dbReference>
<evidence type="ECO:0000259" key="8">
    <source>
        <dbReference type="Pfam" id="PF01975"/>
    </source>
</evidence>
<feature type="binding site" evidence="7">
    <location>
        <position position="8"/>
    </location>
    <ligand>
        <name>a divalent metal cation</name>
        <dbReference type="ChEBI" id="CHEBI:60240"/>
    </ligand>
</feature>
<evidence type="ECO:0000256" key="2">
    <source>
        <dbReference type="ARBA" id="ARBA00011062"/>
    </source>
</evidence>
<dbReference type="PANTHER" id="PTHR30457">
    <property type="entry name" value="5'-NUCLEOTIDASE SURE"/>
    <property type="match status" value="1"/>
</dbReference>
<dbReference type="InterPro" id="IPR036523">
    <property type="entry name" value="SurE-like_sf"/>
</dbReference>
<keyword evidence="10" id="KW-1185">Reference proteome</keyword>
<evidence type="ECO:0000256" key="4">
    <source>
        <dbReference type="ARBA" id="ARBA00022723"/>
    </source>
</evidence>
<name>A0ABU0AV57_9FIRM</name>
<comment type="cofactor">
    <cofactor evidence="7">
        <name>a divalent metal cation</name>
        <dbReference type="ChEBI" id="CHEBI:60240"/>
    </cofactor>
    <text evidence="7">Binds 1 divalent metal cation per subunit.</text>
</comment>
<protein>
    <recommendedName>
        <fullName evidence="7">5'-nucleotidase SurE</fullName>
        <ecNumber evidence="7">3.1.3.5</ecNumber>
    </recommendedName>
    <alternativeName>
        <fullName evidence="7">Nucleoside 5'-monophosphate phosphohydrolase</fullName>
    </alternativeName>
</protein>
<evidence type="ECO:0000256" key="6">
    <source>
        <dbReference type="ARBA" id="ARBA00022801"/>
    </source>
</evidence>
<evidence type="ECO:0000256" key="1">
    <source>
        <dbReference type="ARBA" id="ARBA00000815"/>
    </source>
</evidence>
<organism evidence="9 10">
    <name type="scientific">Peptoniphilus koenoeneniae</name>
    <dbReference type="NCBI Taxonomy" id="507751"/>
    <lineage>
        <taxon>Bacteria</taxon>
        <taxon>Bacillati</taxon>
        <taxon>Bacillota</taxon>
        <taxon>Tissierellia</taxon>
        <taxon>Tissierellales</taxon>
        <taxon>Peptoniphilaceae</taxon>
        <taxon>Peptoniphilus</taxon>
    </lineage>
</organism>